<keyword evidence="8" id="KW-0966">Cell projection</keyword>
<keyword evidence="7" id="KW-0732">Signal</keyword>
<reference evidence="9" key="1">
    <citation type="journal article" date="2019" name="Int. J. Syst. Evol. Microbiol.">
        <title>The Global Catalogue of Microorganisms (GCM) 10K type strain sequencing project: providing services to taxonomists for standard genome sequencing and annotation.</title>
        <authorList>
            <consortium name="The Broad Institute Genomics Platform"/>
            <consortium name="The Broad Institute Genome Sequencing Center for Infectious Disease"/>
            <person name="Wu L."/>
            <person name="Ma J."/>
        </authorList>
    </citation>
    <scope>NUCLEOTIDE SEQUENCE [LARGE SCALE GENOMIC DNA]</scope>
    <source>
        <strain evidence="9">KCTC 22245</strain>
    </source>
</reference>
<sequence>MRWFLPIILALLAVGTANAQEASQPVASEVEAFIEDSRSLRQTLIPTVALVTLLSVAPGIAMMITCFPFIAIIFSFLRQALGLQTAPPAMMMTSLAIFLTYFIMEPVFSDAWTTAVKPALDGELNEMDAAGIAIVPFRDFMETRVSEDTLFRLADAVERPIADVPSADLSLLIPSFMLSEITRAFQIGFAIFLPFLVIDLVVASVLMAMGMMMVPPAVVALPFKLAFFVLADGWVNITEALLRGYLP</sequence>
<feature type="transmembrane region" description="Helical" evidence="6">
    <location>
        <begin position="86"/>
        <end position="104"/>
    </location>
</feature>
<keyword evidence="2 6" id="KW-1003">Cell membrane</keyword>
<dbReference type="Pfam" id="PF00813">
    <property type="entry name" value="FliP"/>
    <property type="match status" value="1"/>
</dbReference>
<dbReference type="Proteomes" id="UP001595607">
    <property type="component" value="Unassembled WGS sequence"/>
</dbReference>
<name>A0ABV7MF73_9PROT</name>
<keyword evidence="6" id="KW-0653">Protein transport</keyword>
<comment type="subcellular location">
    <subcellularLocation>
        <location evidence="6">Cell membrane</location>
        <topology evidence="6">Multi-pass membrane protein</topology>
    </subcellularLocation>
    <subcellularLocation>
        <location evidence="6">Bacterial flagellum basal body</location>
    </subcellularLocation>
</comment>
<evidence type="ECO:0000256" key="2">
    <source>
        <dbReference type="ARBA" id="ARBA00022475"/>
    </source>
</evidence>
<feature type="transmembrane region" description="Helical" evidence="6">
    <location>
        <begin position="218"/>
        <end position="237"/>
    </location>
</feature>
<dbReference type="InterPro" id="IPR005837">
    <property type="entry name" value="FliP"/>
</dbReference>
<comment type="similarity">
    <text evidence="1 6">Belongs to the FliP/MopC/SpaP family.</text>
</comment>
<keyword evidence="6" id="KW-0813">Transport</keyword>
<evidence type="ECO:0000256" key="6">
    <source>
        <dbReference type="RuleBase" id="RU362069"/>
    </source>
</evidence>
<dbReference type="NCBIfam" id="NF009438">
    <property type="entry name" value="PRK12797.1"/>
    <property type="match status" value="1"/>
</dbReference>
<comment type="caution">
    <text evidence="8">The sequence shown here is derived from an EMBL/GenBank/DDBJ whole genome shotgun (WGS) entry which is preliminary data.</text>
</comment>
<dbReference type="PANTHER" id="PTHR30587">
    <property type="entry name" value="FLAGELLAR BIOSYNTHETIC PROTEIN FLIP"/>
    <property type="match status" value="1"/>
</dbReference>
<comment type="function">
    <text evidence="6">Plays a role in the flagellum-specific transport system.</text>
</comment>
<evidence type="ECO:0000256" key="4">
    <source>
        <dbReference type="ARBA" id="ARBA00022989"/>
    </source>
</evidence>
<keyword evidence="6" id="KW-1006">Bacterial flagellum protein export</keyword>
<feature type="signal peptide" evidence="7">
    <location>
        <begin position="1"/>
        <end position="19"/>
    </location>
</feature>
<proteinExistence type="inferred from homology"/>
<keyword evidence="8" id="KW-0969">Cilium</keyword>
<dbReference type="PROSITE" id="PS01060">
    <property type="entry name" value="FLIP_1"/>
    <property type="match status" value="1"/>
</dbReference>
<dbReference type="EMBL" id="JBHRVA010000003">
    <property type="protein sequence ID" value="MFC3303274.1"/>
    <property type="molecule type" value="Genomic_DNA"/>
</dbReference>
<evidence type="ECO:0000256" key="3">
    <source>
        <dbReference type="ARBA" id="ARBA00022692"/>
    </source>
</evidence>
<keyword evidence="3 6" id="KW-0812">Transmembrane</keyword>
<evidence type="ECO:0000256" key="7">
    <source>
        <dbReference type="SAM" id="SignalP"/>
    </source>
</evidence>
<keyword evidence="9" id="KW-1185">Reference proteome</keyword>
<accession>A0ABV7MF73</accession>
<feature type="transmembrane region" description="Helical" evidence="6">
    <location>
        <begin position="184"/>
        <end position="206"/>
    </location>
</feature>
<feature type="transmembrane region" description="Helical" evidence="6">
    <location>
        <begin position="43"/>
        <end position="74"/>
    </location>
</feature>
<dbReference type="InterPro" id="IPR005838">
    <property type="entry name" value="T3SS_IM_P"/>
</dbReference>
<dbReference type="PRINTS" id="PR00951">
    <property type="entry name" value="FLGBIOSNFLIP"/>
</dbReference>
<dbReference type="RefSeq" id="WP_189575679.1">
    <property type="nucleotide sequence ID" value="NZ_BMXU01000002.1"/>
</dbReference>
<evidence type="ECO:0000256" key="1">
    <source>
        <dbReference type="ARBA" id="ARBA00006257"/>
    </source>
</evidence>
<keyword evidence="6" id="KW-1005">Bacterial flagellum biogenesis</keyword>
<evidence type="ECO:0000313" key="8">
    <source>
        <dbReference type="EMBL" id="MFC3303274.1"/>
    </source>
</evidence>
<keyword evidence="5 6" id="KW-0472">Membrane</keyword>
<dbReference type="NCBIfam" id="TIGR01103">
    <property type="entry name" value="fliP"/>
    <property type="match status" value="1"/>
</dbReference>
<evidence type="ECO:0000256" key="5">
    <source>
        <dbReference type="ARBA" id="ARBA00023136"/>
    </source>
</evidence>
<protein>
    <recommendedName>
        <fullName evidence="6">Flagellar biosynthetic protein FliP</fullName>
    </recommendedName>
</protein>
<organism evidence="8 9">
    <name type="scientific">Parvularcula lutaonensis</name>
    <dbReference type="NCBI Taxonomy" id="491923"/>
    <lineage>
        <taxon>Bacteria</taxon>
        <taxon>Pseudomonadati</taxon>
        <taxon>Pseudomonadota</taxon>
        <taxon>Alphaproteobacteria</taxon>
        <taxon>Parvularculales</taxon>
        <taxon>Parvularculaceae</taxon>
        <taxon>Parvularcula</taxon>
    </lineage>
</organism>
<keyword evidence="4 6" id="KW-1133">Transmembrane helix</keyword>
<dbReference type="PRINTS" id="PR01302">
    <property type="entry name" value="TYPE3IMPPROT"/>
</dbReference>
<evidence type="ECO:0000313" key="9">
    <source>
        <dbReference type="Proteomes" id="UP001595607"/>
    </source>
</evidence>
<keyword evidence="8" id="KW-0282">Flagellum</keyword>
<gene>
    <name evidence="6 8" type="primary">fliP</name>
    <name evidence="8" type="ORF">ACFONP_11075</name>
</gene>
<feature type="chain" id="PRO_5046162829" description="Flagellar biosynthetic protein FliP" evidence="7">
    <location>
        <begin position="20"/>
        <end position="247"/>
    </location>
</feature>
<dbReference type="PANTHER" id="PTHR30587:SF2">
    <property type="entry name" value="SURFACE PRESENTATION OF ANTIGENS PROTEIN SPAP"/>
    <property type="match status" value="1"/>
</dbReference>